<protein>
    <recommendedName>
        <fullName evidence="2">Nucleotidyl transferase domain-containing protein</fullName>
    </recommendedName>
</protein>
<dbReference type="AlphaFoldDB" id="A0A382BIE3"/>
<gene>
    <name evidence="1" type="ORF">METZ01_LOCUS166442</name>
</gene>
<accession>A0A382BIE3</accession>
<feature type="non-terminal residue" evidence="1">
    <location>
        <position position="42"/>
    </location>
</feature>
<reference evidence="1" key="1">
    <citation type="submission" date="2018-05" db="EMBL/GenBank/DDBJ databases">
        <authorList>
            <person name="Lanie J.A."/>
            <person name="Ng W.-L."/>
            <person name="Kazmierczak K.M."/>
            <person name="Andrzejewski T.M."/>
            <person name="Davidsen T.M."/>
            <person name="Wayne K.J."/>
            <person name="Tettelin H."/>
            <person name="Glass J.I."/>
            <person name="Rusch D."/>
            <person name="Podicherti R."/>
            <person name="Tsui H.-C.T."/>
            <person name="Winkler M.E."/>
        </authorList>
    </citation>
    <scope>NUCLEOTIDE SEQUENCE</scope>
</reference>
<dbReference type="Gene3D" id="3.90.550.10">
    <property type="entry name" value="Spore Coat Polysaccharide Biosynthesis Protein SpsA, Chain A"/>
    <property type="match status" value="1"/>
</dbReference>
<evidence type="ECO:0000313" key="1">
    <source>
        <dbReference type="EMBL" id="SVB13588.1"/>
    </source>
</evidence>
<proteinExistence type="predicted"/>
<sequence length="42" mass="4811">MRDAGINRLVINLFHKGQQIEDFLGDGSQLGVKINYSYEEEL</sequence>
<organism evidence="1">
    <name type="scientific">marine metagenome</name>
    <dbReference type="NCBI Taxonomy" id="408172"/>
    <lineage>
        <taxon>unclassified sequences</taxon>
        <taxon>metagenomes</taxon>
        <taxon>ecological metagenomes</taxon>
    </lineage>
</organism>
<evidence type="ECO:0008006" key="2">
    <source>
        <dbReference type="Google" id="ProtNLM"/>
    </source>
</evidence>
<name>A0A382BIE3_9ZZZZ</name>
<dbReference type="InterPro" id="IPR029044">
    <property type="entry name" value="Nucleotide-diphossugar_trans"/>
</dbReference>
<dbReference type="SUPFAM" id="SSF53448">
    <property type="entry name" value="Nucleotide-diphospho-sugar transferases"/>
    <property type="match status" value="1"/>
</dbReference>
<dbReference type="EMBL" id="UINC01029964">
    <property type="protein sequence ID" value="SVB13588.1"/>
    <property type="molecule type" value="Genomic_DNA"/>
</dbReference>